<dbReference type="AlphaFoldDB" id="A0A559M3H6"/>
<dbReference type="Proteomes" id="UP000315522">
    <property type="component" value="Unassembled WGS sequence"/>
</dbReference>
<feature type="region of interest" description="Disordered" evidence="1">
    <location>
        <begin position="546"/>
        <end position="590"/>
    </location>
</feature>
<dbReference type="InterPro" id="IPR022198">
    <property type="entry name" value="DUF3723"/>
</dbReference>
<sequence length="739" mass="84401">MRYDIQYHATEQERKFAEDREENFRGTARAEENLRKGGVPATITEQDLKVALQHSGRTLEELLDSPQDVPLKLTLPANFMLECLHGQHRILAALETLTPREEWWTVDLYLSTMSSEAQVALSEEYSNSFNFADGEIYAKIRDYQQRNKPFAERRWRSYLSKGKQKGLGQLLGRERYKEAFDTLLPVRGLWPGPGFSLGNMQEVLAMRFDEEILHYLDHIWQIWSLILGEDAALMHKTDRFTVEALHLRAPQASGDDLSQLKPAFESGKLFPEITEVDTRRSIWNNISKIACLIPSLYTLFEDIKLLSPCVKIIKALIERPFKGSLHDMMEQRFSGANQAAGTVVVQDTETAFNMCEGSVTDQIEFGYRQLYLFALRHFARMIGECPKKENDRPKPIIEEPDPVTWYRFALLADRLGFDSEVIRRLKADDPYRAEARNFLLKHNPPELYTFDQQRFEECVEQMARTRAAVVEKVRQRIKPPVVVDGPGEPLPRRCGRFFQTAYEYERNYLFLDVLYDDPDARGKGITSFFVRRSVYFAFFGRRVPSATAEVSQPPRNPEGNMSRGSDGASPPGPAPSQAPAAEPPSREQARRDHLTIVPSSSQDQMAVGPPLQVSENVVTHLGEGSMNHPRRRIVFQVYQRGGLQDQERSMSYSDPLEVKRVATKYVRKGMHLMSMRGRGLTPERCYDAVVGDGTYTVVLVPREEAEINKLMIASGVGSVAENEPQHATSQQKRRMITQR</sequence>
<evidence type="ECO:0000256" key="1">
    <source>
        <dbReference type="SAM" id="MobiDB-lite"/>
    </source>
</evidence>
<proteinExistence type="predicted"/>
<accession>A0A559M3H6</accession>
<keyword evidence="3" id="KW-1185">Reference proteome</keyword>
<organism evidence="2 3">
    <name type="scientific">Lachnellula willkommii</name>
    <dbReference type="NCBI Taxonomy" id="215461"/>
    <lineage>
        <taxon>Eukaryota</taxon>
        <taxon>Fungi</taxon>
        <taxon>Dikarya</taxon>
        <taxon>Ascomycota</taxon>
        <taxon>Pezizomycotina</taxon>
        <taxon>Leotiomycetes</taxon>
        <taxon>Helotiales</taxon>
        <taxon>Lachnaceae</taxon>
        <taxon>Lachnellula</taxon>
    </lineage>
</organism>
<dbReference type="Pfam" id="PF12520">
    <property type="entry name" value="DUF3723"/>
    <property type="match status" value="1"/>
</dbReference>
<evidence type="ECO:0000313" key="2">
    <source>
        <dbReference type="EMBL" id="TVY87531.1"/>
    </source>
</evidence>
<reference evidence="2 3" key="1">
    <citation type="submission" date="2018-05" db="EMBL/GenBank/DDBJ databases">
        <title>Genome sequencing and assembly of the regulated plant pathogen Lachnellula willkommii and related sister species for the development of diagnostic species identification markers.</title>
        <authorList>
            <person name="Giroux E."/>
            <person name="Bilodeau G."/>
        </authorList>
    </citation>
    <scope>NUCLEOTIDE SEQUENCE [LARGE SCALE GENOMIC DNA]</scope>
    <source>
        <strain evidence="2 3">CBS 172.35</strain>
    </source>
</reference>
<gene>
    <name evidence="2" type="ORF">LAWI1_G007600</name>
</gene>
<dbReference type="EMBL" id="QGML01002366">
    <property type="protein sequence ID" value="TVY87531.1"/>
    <property type="molecule type" value="Genomic_DNA"/>
</dbReference>
<protein>
    <submittedName>
        <fullName evidence="2">Uncharacterized protein</fullName>
    </submittedName>
</protein>
<feature type="region of interest" description="Disordered" evidence="1">
    <location>
        <begin position="719"/>
        <end position="739"/>
    </location>
</feature>
<comment type="caution">
    <text evidence="2">The sequence shown here is derived from an EMBL/GenBank/DDBJ whole genome shotgun (WGS) entry which is preliminary data.</text>
</comment>
<name>A0A559M3H6_9HELO</name>
<evidence type="ECO:0000313" key="3">
    <source>
        <dbReference type="Proteomes" id="UP000315522"/>
    </source>
</evidence>